<dbReference type="GO" id="GO:0051539">
    <property type="term" value="F:4 iron, 4 sulfur cluster binding"/>
    <property type="evidence" value="ECO:0007669"/>
    <property type="project" value="UniProtKB-KW"/>
</dbReference>
<dbReference type="EMBL" id="UINC01120117">
    <property type="protein sequence ID" value="SVC94402.1"/>
    <property type="molecule type" value="Genomic_DNA"/>
</dbReference>
<comment type="cofactor">
    <cofactor evidence="1">
        <name>[4Fe-4S] cluster</name>
        <dbReference type="ChEBI" id="CHEBI:49883"/>
    </cofactor>
</comment>
<dbReference type="GO" id="GO:0061798">
    <property type="term" value="F:GTP 3',8'-cyclase activity"/>
    <property type="evidence" value="ECO:0007669"/>
    <property type="project" value="TreeGrafter"/>
</dbReference>
<dbReference type="PANTHER" id="PTHR22960:SF0">
    <property type="entry name" value="MOLYBDENUM COFACTOR BIOSYNTHESIS PROTEIN 1"/>
    <property type="match status" value="1"/>
</dbReference>
<dbReference type="InterPro" id="IPR050105">
    <property type="entry name" value="MoCo_biosynth_MoaA/MoaC"/>
</dbReference>
<evidence type="ECO:0000256" key="1">
    <source>
        <dbReference type="ARBA" id="ARBA00001966"/>
    </source>
</evidence>
<gene>
    <name evidence="9" type="ORF">METZ01_LOCUS347256</name>
</gene>
<dbReference type="PANTHER" id="PTHR22960">
    <property type="entry name" value="MOLYBDOPTERIN COFACTOR SYNTHESIS PROTEIN A"/>
    <property type="match status" value="1"/>
</dbReference>
<dbReference type="GO" id="GO:0046872">
    <property type="term" value="F:metal ion binding"/>
    <property type="evidence" value="ECO:0007669"/>
    <property type="project" value="UniProtKB-KW"/>
</dbReference>
<dbReference type="InterPro" id="IPR013785">
    <property type="entry name" value="Aldolase_TIM"/>
</dbReference>
<feature type="non-terminal residue" evidence="9">
    <location>
        <position position="66"/>
    </location>
</feature>
<dbReference type="Pfam" id="PF04055">
    <property type="entry name" value="Radical_SAM"/>
    <property type="match status" value="1"/>
</dbReference>
<name>A0A382RB01_9ZZZZ</name>
<dbReference type="Gene3D" id="3.20.20.70">
    <property type="entry name" value="Aldolase class I"/>
    <property type="match status" value="1"/>
</dbReference>
<dbReference type="GO" id="GO:0006777">
    <property type="term" value="P:Mo-molybdopterin cofactor biosynthetic process"/>
    <property type="evidence" value="ECO:0007669"/>
    <property type="project" value="UniProtKB-KW"/>
</dbReference>
<proteinExistence type="predicted"/>
<evidence type="ECO:0000256" key="3">
    <source>
        <dbReference type="ARBA" id="ARBA00022691"/>
    </source>
</evidence>
<dbReference type="SFLD" id="SFLDS00029">
    <property type="entry name" value="Radical_SAM"/>
    <property type="match status" value="1"/>
</dbReference>
<sequence>MIDPYGRKINYLRLSVTDRCDFRCIYCMSENMKFLPKTEILTLEELEKICAAFISLGVKKIRLTGG</sequence>
<organism evidence="9">
    <name type="scientific">marine metagenome</name>
    <dbReference type="NCBI Taxonomy" id="408172"/>
    <lineage>
        <taxon>unclassified sequences</taxon>
        <taxon>metagenomes</taxon>
        <taxon>ecological metagenomes</taxon>
    </lineage>
</organism>
<keyword evidence="3" id="KW-0949">S-adenosyl-L-methionine</keyword>
<reference evidence="9" key="1">
    <citation type="submission" date="2018-05" db="EMBL/GenBank/DDBJ databases">
        <authorList>
            <person name="Lanie J.A."/>
            <person name="Ng W.-L."/>
            <person name="Kazmierczak K.M."/>
            <person name="Andrzejewski T.M."/>
            <person name="Davidsen T.M."/>
            <person name="Wayne K.J."/>
            <person name="Tettelin H."/>
            <person name="Glass J.I."/>
            <person name="Rusch D."/>
            <person name="Podicherti R."/>
            <person name="Tsui H.-C.T."/>
            <person name="Winkler M.E."/>
        </authorList>
    </citation>
    <scope>NUCLEOTIDE SEQUENCE</scope>
</reference>
<dbReference type="GO" id="GO:0061799">
    <property type="term" value="F:cyclic pyranopterin monophosphate synthase activity"/>
    <property type="evidence" value="ECO:0007669"/>
    <property type="project" value="TreeGrafter"/>
</dbReference>
<protein>
    <recommendedName>
        <fullName evidence="8">Radical SAM core domain-containing protein</fullName>
    </recommendedName>
</protein>
<dbReference type="InterPro" id="IPR000385">
    <property type="entry name" value="MoaA_NifB_PqqE_Fe-S-bd_CS"/>
</dbReference>
<dbReference type="PROSITE" id="PS01305">
    <property type="entry name" value="MOAA_NIFB_PQQE"/>
    <property type="match status" value="1"/>
</dbReference>
<keyword evidence="6" id="KW-0411">Iron-sulfur</keyword>
<evidence type="ECO:0000256" key="5">
    <source>
        <dbReference type="ARBA" id="ARBA00023004"/>
    </source>
</evidence>
<dbReference type="PROSITE" id="PS51918">
    <property type="entry name" value="RADICAL_SAM"/>
    <property type="match status" value="1"/>
</dbReference>
<evidence type="ECO:0000259" key="8">
    <source>
        <dbReference type="PROSITE" id="PS51918"/>
    </source>
</evidence>
<dbReference type="AlphaFoldDB" id="A0A382RB01"/>
<accession>A0A382RB01</accession>
<keyword evidence="5" id="KW-0408">Iron</keyword>
<evidence type="ECO:0000313" key="9">
    <source>
        <dbReference type="EMBL" id="SVC94402.1"/>
    </source>
</evidence>
<dbReference type="SFLD" id="SFLDG01067">
    <property type="entry name" value="SPASM/twitch_domain_containing"/>
    <property type="match status" value="1"/>
</dbReference>
<dbReference type="SUPFAM" id="SSF102114">
    <property type="entry name" value="Radical SAM enzymes"/>
    <property type="match status" value="1"/>
</dbReference>
<evidence type="ECO:0000256" key="6">
    <source>
        <dbReference type="ARBA" id="ARBA00023014"/>
    </source>
</evidence>
<dbReference type="InterPro" id="IPR058240">
    <property type="entry name" value="rSAM_sf"/>
</dbReference>
<keyword evidence="7" id="KW-0501">Molybdenum cofactor biosynthesis</keyword>
<feature type="domain" description="Radical SAM core" evidence="8">
    <location>
        <begin position="4"/>
        <end position="66"/>
    </location>
</feature>
<dbReference type="InterPro" id="IPR007197">
    <property type="entry name" value="rSAM"/>
</dbReference>
<evidence type="ECO:0000256" key="4">
    <source>
        <dbReference type="ARBA" id="ARBA00022723"/>
    </source>
</evidence>
<keyword evidence="4" id="KW-0479">Metal-binding</keyword>
<keyword evidence="2" id="KW-0004">4Fe-4S</keyword>
<evidence type="ECO:0000256" key="7">
    <source>
        <dbReference type="ARBA" id="ARBA00023150"/>
    </source>
</evidence>
<evidence type="ECO:0000256" key="2">
    <source>
        <dbReference type="ARBA" id="ARBA00022485"/>
    </source>
</evidence>